<gene>
    <name evidence="2" type="ordered locus">UWK_01047</name>
</gene>
<reference evidence="3" key="1">
    <citation type="journal article" date="2013" name="Stand. Genomic Sci.">
        <title>Complete genome sequence of Desulfocapsa sulfexigens, a marine deltaproteobacterium specialized in disproportionating inorganic sulfur compounds.</title>
        <authorList>
            <person name="Finster K.W."/>
            <person name="Kjeldsen K.U."/>
            <person name="Kube M."/>
            <person name="Reinhardt R."/>
            <person name="Mussmann M."/>
            <person name="Amann R."/>
            <person name="Schreiber L."/>
        </authorList>
    </citation>
    <scope>NUCLEOTIDE SEQUENCE [LARGE SCALE GENOMIC DNA]</scope>
    <source>
        <strain evidence="3">DSM 10523 / SB164P1</strain>
    </source>
</reference>
<keyword evidence="3" id="KW-1185">Reference proteome</keyword>
<name>M1NCY9_DESSD</name>
<dbReference type="OrthoDB" id="5523216at2"/>
<dbReference type="Proteomes" id="UP000011721">
    <property type="component" value="Chromosome"/>
</dbReference>
<dbReference type="HOGENOM" id="CLU_023205_3_0_7"/>
<dbReference type="Pfam" id="PF00248">
    <property type="entry name" value="Aldo_ket_red"/>
    <property type="match status" value="1"/>
</dbReference>
<dbReference type="PANTHER" id="PTHR43312">
    <property type="entry name" value="D-THREO-ALDOSE 1-DEHYDROGENASE"/>
    <property type="match status" value="1"/>
</dbReference>
<dbReference type="PRINTS" id="PR00069">
    <property type="entry name" value="ALDKETRDTASE"/>
</dbReference>
<dbReference type="InterPro" id="IPR053135">
    <property type="entry name" value="AKR2_Oxidoreductase"/>
</dbReference>
<sequence length="280" mass="30936">MKTTNFNTLKGNVSVVGMGGEGILRTYGKDNEAQAVIKEALAQGITYFDSAKAYSDSERYYGKIWGKNPDLRQNVFQTSKSAARDKKGALVDLQNSFQRLQTSYLDLWQIHDIRTDDDFRAIARPGGALEAFVEAREQGLVKAIGVTGHHDPYILTRALKEWPVDAVLMPVNPVEGNMEGFLTDTLPAAQQKSVAIIGMKVLGASHYILPKFDISPELLIRYALSFDITLPIIGCSTPAEVRTLASVGTNLKPLSDGEKKNIEAIFKPYAHRLAFYRGVR</sequence>
<dbReference type="PATRIC" id="fig|1167006.5.peg.1171"/>
<dbReference type="RefSeq" id="WP_015403315.1">
    <property type="nucleotide sequence ID" value="NC_020304.1"/>
</dbReference>
<feature type="domain" description="NADP-dependent oxidoreductase" evidence="1">
    <location>
        <begin position="22"/>
        <end position="204"/>
    </location>
</feature>
<dbReference type="PANTHER" id="PTHR43312:SF1">
    <property type="entry name" value="NADP-DEPENDENT OXIDOREDUCTASE DOMAIN-CONTAINING PROTEIN"/>
    <property type="match status" value="1"/>
</dbReference>
<evidence type="ECO:0000313" key="2">
    <source>
        <dbReference type="EMBL" id="AGF77619.1"/>
    </source>
</evidence>
<dbReference type="CDD" id="cd19100">
    <property type="entry name" value="AKR_unchar"/>
    <property type="match status" value="1"/>
</dbReference>
<dbReference type="GO" id="GO:0016491">
    <property type="term" value="F:oxidoreductase activity"/>
    <property type="evidence" value="ECO:0007669"/>
    <property type="project" value="InterPro"/>
</dbReference>
<protein>
    <submittedName>
        <fullName evidence="2">Putative oxidoreductase, aryl-alcohol dehydrogenase like protein</fullName>
    </submittedName>
</protein>
<dbReference type="eggNOG" id="COG0667">
    <property type="taxonomic scope" value="Bacteria"/>
</dbReference>
<proteinExistence type="predicted"/>
<accession>M1NCY9</accession>
<dbReference type="Gene3D" id="3.20.20.100">
    <property type="entry name" value="NADP-dependent oxidoreductase domain"/>
    <property type="match status" value="1"/>
</dbReference>
<dbReference type="STRING" id="1167006.UWK_01047"/>
<dbReference type="SUPFAM" id="SSF51430">
    <property type="entry name" value="NAD(P)-linked oxidoreductase"/>
    <property type="match status" value="1"/>
</dbReference>
<dbReference type="InterPro" id="IPR020471">
    <property type="entry name" value="AKR"/>
</dbReference>
<organism evidence="2 3">
    <name type="scientific">Desulfocapsa sulfexigens (strain DSM 10523 / SB164P1)</name>
    <dbReference type="NCBI Taxonomy" id="1167006"/>
    <lineage>
        <taxon>Bacteria</taxon>
        <taxon>Pseudomonadati</taxon>
        <taxon>Thermodesulfobacteriota</taxon>
        <taxon>Desulfobulbia</taxon>
        <taxon>Desulfobulbales</taxon>
        <taxon>Desulfocapsaceae</taxon>
        <taxon>Desulfocapsa</taxon>
    </lineage>
</organism>
<dbReference type="InterPro" id="IPR036812">
    <property type="entry name" value="NAD(P)_OxRdtase_dom_sf"/>
</dbReference>
<dbReference type="AlphaFoldDB" id="M1NCY9"/>
<dbReference type="KEGG" id="dsf:UWK_01047"/>
<evidence type="ECO:0000259" key="1">
    <source>
        <dbReference type="Pfam" id="PF00248"/>
    </source>
</evidence>
<evidence type="ECO:0000313" key="3">
    <source>
        <dbReference type="Proteomes" id="UP000011721"/>
    </source>
</evidence>
<dbReference type="InterPro" id="IPR023210">
    <property type="entry name" value="NADP_OxRdtase_dom"/>
</dbReference>
<dbReference type="EMBL" id="CP003985">
    <property type="protein sequence ID" value="AGF77619.1"/>
    <property type="molecule type" value="Genomic_DNA"/>
</dbReference>